<dbReference type="PANTHER" id="PTHR48182">
    <property type="entry name" value="PROTEIN SERAC1"/>
    <property type="match status" value="1"/>
</dbReference>
<dbReference type="GeneID" id="64976809"/>
<evidence type="ECO:0000256" key="7">
    <source>
        <dbReference type="ARBA" id="ARBA00023136"/>
    </source>
</evidence>
<keyword evidence="5" id="KW-0256">Endoplasmic reticulum</keyword>
<dbReference type="Gene3D" id="3.40.50.1820">
    <property type="entry name" value="alpha/beta hydrolase"/>
    <property type="match status" value="1"/>
</dbReference>
<evidence type="ECO:0000256" key="4">
    <source>
        <dbReference type="ARBA" id="ARBA00007920"/>
    </source>
</evidence>
<dbReference type="InterPro" id="IPR029058">
    <property type="entry name" value="AB_hydrolase_fold"/>
</dbReference>
<comment type="similarity">
    <text evidence="4">Belongs to the putative lipase ROG1 family.</text>
</comment>
<evidence type="ECO:0000256" key="3">
    <source>
        <dbReference type="ARBA" id="ARBA00004370"/>
    </source>
</evidence>
<evidence type="ECO:0000256" key="1">
    <source>
        <dbReference type="ARBA" id="ARBA00004173"/>
    </source>
</evidence>
<dbReference type="InterPro" id="IPR052374">
    <property type="entry name" value="SERAC1"/>
</dbReference>
<sequence length="242" mass="26520">MPERLRRLFDRASRRSPPVVPRNTTSQYGLKQLHEPSEVSGPAVDIVFVHGLTGSAGDTWHHKDTGFYWPANIGTGNHVPARVFTFGYDADVAKFWQPVSQLGIDNHASNLLGSLARVRSETETVSTFLTIPSDCRRTVLGNNFDKETRKIIFIAHSLGGLVAQNALCLSQTSAEIHIRDVGNSILAIMFLGTPHLGADIASWARLGTSIASLVTRPARDLVRVLEPGSEMLASIQDRFHSI</sequence>
<evidence type="ECO:0000256" key="5">
    <source>
        <dbReference type="ARBA" id="ARBA00022824"/>
    </source>
</evidence>
<reference evidence="9" key="2">
    <citation type="submission" date="2021-02" db="EMBL/GenBank/DDBJ databases">
        <title>Aspergillus puulaauensis MK2 genome sequence.</title>
        <authorList>
            <person name="Futagami T."/>
            <person name="Mori K."/>
            <person name="Kadooka C."/>
            <person name="Tanaka T."/>
        </authorList>
    </citation>
    <scope>NUCLEOTIDE SEQUENCE</scope>
    <source>
        <strain evidence="9">MK2</strain>
    </source>
</reference>
<accession>A0A7R7XU21</accession>
<dbReference type="GO" id="GO:0005739">
    <property type="term" value="C:mitochondrion"/>
    <property type="evidence" value="ECO:0007669"/>
    <property type="project" value="UniProtKB-SubCell"/>
</dbReference>
<feature type="domain" description="DUF676" evidence="8">
    <location>
        <begin position="147"/>
        <end position="203"/>
    </location>
</feature>
<protein>
    <recommendedName>
        <fullName evidence="8">DUF676 domain-containing protein</fullName>
    </recommendedName>
</protein>
<keyword evidence="7" id="KW-0472">Membrane</keyword>
<dbReference type="RefSeq" id="XP_041558998.1">
    <property type="nucleotide sequence ID" value="XM_041706632.1"/>
</dbReference>
<dbReference type="SUPFAM" id="SSF53474">
    <property type="entry name" value="alpha/beta-Hydrolases"/>
    <property type="match status" value="1"/>
</dbReference>
<evidence type="ECO:0000256" key="6">
    <source>
        <dbReference type="ARBA" id="ARBA00023128"/>
    </source>
</evidence>
<dbReference type="PANTHER" id="PTHR48182:SF2">
    <property type="entry name" value="PROTEIN SERAC1"/>
    <property type="match status" value="1"/>
</dbReference>
<reference evidence="9" key="1">
    <citation type="submission" date="2021-01" db="EMBL/GenBank/DDBJ databases">
        <authorList>
            <consortium name="Aspergillus puulaauensis MK2 genome sequencing consortium"/>
            <person name="Kazuki M."/>
            <person name="Futagami T."/>
        </authorList>
    </citation>
    <scope>NUCLEOTIDE SEQUENCE</scope>
    <source>
        <strain evidence="9">MK2</strain>
    </source>
</reference>
<dbReference type="AlphaFoldDB" id="A0A7R7XU21"/>
<dbReference type="Proteomes" id="UP000654913">
    <property type="component" value="Chromosome 5"/>
</dbReference>
<dbReference type="OrthoDB" id="427518at2759"/>
<dbReference type="InterPro" id="IPR007751">
    <property type="entry name" value="DUF676_lipase-like"/>
</dbReference>
<name>A0A7R7XU21_9EURO</name>
<dbReference type="EMBL" id="AP024447">
    <property type="protein sequence ID" value="BCS26804.1"/>
    <property type="molecule type" value="Genomic_DNA"/>
</dbReference>
<proteinExistence type="inferred from homology"/>
<comment type="subcellular location">
    <subcellularLocation>
        <location evidence="2">Endoplasmic reticulum</location>
    </subcellularLocation>
    <subcellularLocation>
        <location evidence="3">Membrane</location>
    </subcellularLocation>
    <subcellularLocation>
        <location evidence="1">Mitochondrion</location>
    </subcellularLocation>
</comment>
<evidence type="ECO:0000313" key="9">
    <source>
        <dbReference type="EMBL" id="BCS26804.1"/>
    </source>
</evidence>
<dbReference type="GO" id="GO:0005783">
    <property type="term" value="C:endoplasmic reticulum"/>
    <property type="evidence" value="ECO:0007669"/>
    <property type="project" value="UniProtKB-SubCell"/>
</dbReference>
<organism evidence="9 10">
    <name type="scientific">Aspergillus puulaauensis</name>
    <dbReference type="NCBI Taxonomy" id="1220207"/>
    <lineage>
        <taxon>Eukaryota</taxon>
        <taxon>Fungi</taxon>
        <taxon>Dikarya</taxon>
        <taxon>Ascomycota</taxon>
        <taxon>Pezizomycotina</taxon>
        <taxon>Eurotiomycetes</taxon>
        <taxon>Eurotiomycetidae</taxon>
        <taxon>Eurotiales</taxon>
        <taxon>Aspergillaceae</taxon>
        <taxon>Aspergillus</taxon>
    </lineage>
</organism>
<dbReference type="GO" id="GO:0016020">
    <property type="term" value="C:membrane"/>
    <property type="evidence" value="ECO:0007669"/>
    <property type="project" value="UniProtKB-SubCell"/>
</dbReference>
<keyword evidence="6" id="KW-0496">Mitochondrion</keyword>
<evidence type="ECO:0000259" key="8">
    <source>
        <dbReference type="Pfam" id="PF05057"/>
    </source>
</evidence>
<keyword evidence="10" id="KW-1185">Reference proteome</keyword>
<dbReference type="KEGG" id="apuu:APUU_51515A"/>
<evidence type="ECO:0000256" key="2">
    <source>
        <dbReference type="ARBA" id="ARBA00004240"/>
    </source>
</evidence>
<gene>
    <name evidence="9" type="ORF">APUU_51515A</name>
</gene>
<dbReference type="Pfam" id="PF05057">
    <property type="entry name" value="DUF676"/>
    <property type="match status" value="1"/>
</dbReference>
<evidence type="ECO:0000313" key="10">
    <source>
        <dbReference type="Proteomes" id="UP000654913"/>
    </source>
</evidence>